<dbReference type="PANTHER" id="PTHR43117">
    <property type="entry name" value="OSMOPROTECTANT IMPORT ATP-BINDING PROTEIN OSMV"/>
    <property type="match status" value="1"/>
</dbReference>
<dbReference type="InterPro" id="IPR003593">
    <property type="entry name" value="AAA+_ATPase"/>
</dbReference>
<keyword evidence="4" id="KW-0547">Nucleotide-binding</keyword>
<feature type="domain" description="ABC transporter" evidence="7">
    <location>
        <begin position="21"/>
        <end position="258"/>
    </location>
</feature>
<dbReference type="EMBL" id="JRKI01000008">
    <property type="protein sequence ID" value="KIZ18721.1"/>
    <property type="molecule type" value="Genomic_DNA"/>
</dbReference>
<evidence type="ECO:0000256" key="3">
    <source>
        <dbReference type="ARBA" id="ARBA00022737"/>
    </source>
</evidence>
<dbReference type="Gene3D" id="3.40.50.300">
    <property type="entry name" value="P-loop containing nucleotide triphosphate hydrolases"/>
    <property type="match status" value="1"/>
</dbReference>
<dbReference type="NCBIfam" id="TIGR01186">
    <property type="entry name" value="proV"/>
    <property type="match status" value="1"/>
</dbReference>
<comment type="caution">
    <text evidence="8">The sequence shown here is derived from an EMBL/GenBank/DDBJ whole genome shotgun (WGS) entry which is preliminary data.</text>
</comment>
<dbReference type="Pfam" id="PF00571">
    <property type="entry name" value="CBS"/>
    <property type="match status" value="1"/>
</dbReference>
<dbReference type="FunFam" id="3.40.50.300:FF:000425">
    <property type="entry name" value="Probable ABC transporter, ATP-binding subunit"/>
    <property type="match status" value="1"/>
</dbReference>
<protein>
    <recommendedName>
        <fullName evidence="6">ABC-type quaternary amine transporter</fullName>
        <ecNumber evidence="6">7.6.2.9</ecNumber>
    </recommendedName>
</protein>
<accession>A0A0D7CRR4</accession>
<dbReference type="SMART" id="SM00382">
    <property type="entry name" value="AAA"/>
    <property type="match status" value="1"/>
</dbReference>
<organism evidence="8 9">
    <name type="scientific">Streptomyces natalensis ATCC 27448</name>
    <dbReference type="NCBI Taxonomy" id="1240678"/>
    <lineage>
        <taxon>Bacteria</taxon>
        <taxon>Bacillati</taxon>
        <taxon>Actinomycetota</taxon>
        <taxon>Actinomycetes</taxon>
        <taxon>Kitasatosporales</taxon>
        <taxon>Streptomycetaceae</taxon>
        <taxon>Streptomyces</taxon>
    </lineage>
</organism>
<dbReference type="GO" id="GO:0005524">
    <property type="term" value="F:ATP binding"/>
    <property type="evidence" value="ECO:0007669"/>
    <property type="project" value="UniProtKB-KW"/>
</dbReference>
<dbReference type="GO" id="GO:0016020">
    <property type="term" value="C:membrane"/>
    <property type="evidence" value="ECO:0007669"/>
    <property type="project" value="InterPro"/>
</dbReference>
<evidence type="ECO:0000256" key="2">
    <source>
        <dbReference type="ARBA" id="ARBA00022448"/>
    </source>
</evidence>
<dbReference type="PATRIC" id="fig|1240678.4.peg.1153"/>
<evidence type="ECO:0000259" key="7">
    <source>
        <dbReference type="PROSITE" id="PS50893"/>
    </source>
</evidence>
<evidence type="ECO:0000313" key="9">
    <source>
        <dbReference type="Proteomes" id="UP000032458"/>
    </source>
</evidence>
<sequence length="427" mass="46760">MPEPSGTSTTTPPAGTTGARIHLENLTKTYPGSHAPAVDNVNMEVKAGEIVIFVGPSGCGKSTTLKMINRLIEPTSGRIRIGDEDVTDMDPVRLRRKVGYAIQASGLFPHMTVAQNIALVPKMIGWSRARVASRVEEMLDLVGLDPREFHGRYPRQLSGGQQQRVGVARALAADPPVLLMDEPFGAVDPITRDHLQDELIRLQHELHKTICFVTHDFDEAIKLGDRIAVLRERSHIAQFDTPEAILTNPADDFVSGFVGAGAALKRLNLSRVRDVGVVDFPTAGIDDPLQDIFDLLRNGSTNELLLLDRNRRPYKWLRRGDLARAKQSLARAGTLVTDTVTRDATLRDALEAVLTDNAGRVAVTGRRGEYTGVVDMETLMNTVHELLEADRLEALEHQHQLQEQRHRETLLAQEGLDTGEGGAGGAA</sequence>
<dbReference type="InterPro" id="IPR027417">
    <property type="entry name" value="P-loop_NTPase"/>
</dbReference>
<dbReference type="GO" id="GO:0031460">
    <property type="term" value="P:glycine betaine transport"/>
    <property type="evidence" value="ECO:0007669"/>
    <property type="project" value="InterPro"/>
</dbReference>
<dbReference type="InterPro" id="IPR017871">
    <property type="entry name" value="ABC_transporter-like_CS"/>
</dbReference>
<proteinExistence type="inferred from homology"/>
<evidence type="ECO:0000256" key="4">
    <source>
        <dbReference type="ARBA" id="ARBA00022741"/>
    </source>
</evidence>
<dbReference type="PROSITE" id="PS50893">
    <property type="entry name" value="ABC_TRANSPORTER_2"/>
    <property type="match status" value="1"/>
</dbReference>
<dbReference type="GO" id="GO:0015418">
    <property type="term" value="F:ABC-type quaternary ammonium compound transporting activity"/>
    <property type="evidence" value="ECO:0007669"/>
    <property type="project" value="UniProtKB-EC"/>
</dbReference>
<evidence type="ECO:0000256" key="6">
    <source>
        <dbReference type="ARBA" id="ARBA00066388"/>
    </source>
</evidence>
<dbReference type="SUPFAM" id="SSF54631">
    <property type="entry name" value="CBS-domain pair"/>
    <property type="match status" value="1"/>
</dbReference>
<dbReference type="PANTHER" id="PTHR43117:SF4">
    <property type="entry name" value="OSMOPROTECTANT IMPORT ATP-BINDING PROTEIN OSMV"/>
    <property type="match status" value="1"/>
</dbReference>
<keyword evidence="9" id="KW-1185">Reference proteome</keyword>
<dbReference type="InterPro" id="IPR000644">
    <property type="entry name" value="CBS_dom"/>
</dbReference>
<reference evidence="8 9" key="1">
    <citation type="submission" date="2014-09" db="EMBL/GenBank/DDBJ databases">
        <title>Draft genome sequence of Streptomyces natalensis ATCC 27448, producer of the antifungal pimaricin.</title>
        <authorList>
            <person name="Mendes M.V."/>
            <person name="Beites T."/>
            <person name="Pires S."/>
            <person name="Santos C.L."/>
            <person name="Moradas-Ferreira P."/>
        </authorList>
    </citation>
    <scope>NUCLEOTIDE SEQUENCE [LARGE SCALE GENOMIC DNA]</scope>
    <source>
        <strain evidence="8 9">ATCC 27448</strain>
    </source>
</reference>
<dbReference type="RefSeq" id="WP_030069274.1">
    <property type="nucleotide sequence ID" value="NZ_JRKI01000008.1"/>
</dbReference>
<keyword evidence="5 8" id="KW-0067">ATP-binding</keyword>
<evidence type="ECO:0000256" key="5">
    <source>
        <dbReference type="ARBA" id="ARBA00022840"/>
    </source>
</evidence>
<dbReference type="AlphaFoldDB" id="A0A0D7CRR4"/>
<dbReference type="InterPro" id="IPR046342">
    <property type="entry name" value="CBS_dom_sf"/>
</dbReference>
<keyword evidence="2" id="KW-0813">Transport</keyword>
<gene>
    <name evidence="8" type="ORF">SNA_05455</name>
</gene>
<comment type="similarity">
    <text evidence="1">Belongs to the ABC transporter superfamily.</text>
</comment>
<dbReference type="Gene3D" id="3.10.580.10">
    <property type="entry name" value="CBS-domain"/>
    <property type="match status" value="1"/>
</dbReference>
<dbReference type="GO" id="GO:0016887">
    <property type="term" value="F:ATP hydrolysis activity"/>
    <property type="evidence" value="ECO:0007669"/>
    <property type="project" value="InterPro"/>
</dbReference>
<dbReference type="Pfam" id="PF00005">
    <property type="entry name" value="ABC_tran"/>
    <property type="match status" value="1"/>
</dbReference>
<name>A0A0D7CRR4_9ACTN</name>
<keyword evidence="3" id="KW-0677">Repeat</keyword>
<dbReference type="PROSITE" id="PS00211">
    <property type="entry name" value="ABC_TRANSPORTER_1"/>
    <property type="match status" value="1"/>
</dbReference>
<dbReference type="SUPFAM" id="SSF52540">
    <property type="entry name" value="P-loop containing nucleoside triphosphate hydrolases"/>
    <property type="match status" value="1"/>
</dbReference>
<dbReference type="EC" id="7.6.2.9" evidence="6"/>
<evidence type="ECO:0000256" key="1">
    <source>
        <dbReference type="ARBA" id="ARBA00005417"/>
    </source>
</evidence>
<dbReference type="InterPro" id="IPR005892">
    <property type="entry name" value="Gly-betaine_transp_ATP-bd"/>
</dbReference>
<dbReference type="InterPro" id="IPR003439">
    <property type="entry name" value="ABC_transporter-like_ATP-bd"/>
</dbReference>
<dbReference type="Proteomes" id="UP000032458">
    <property type="component" value="Unassembled WGS sequence"/>
</dbReference>
<evidence type="ECO:0000313" key="8">
    <source>
        <dbReference type="EMBL" id="KIZ18721.1"/>
    </source>
</evidence>